<dbReference type="Gene3D" id="1.20.1740.10">
    <property type="entry name" value="Amino acid/polyamine transporter I"/>
    <property type="match status" value="1"/>
</dbReference>
<evidence type="ECO:0000259" key="6">
    <source>
        <dbReference type="Pfam" id="PF01490"/>
    </source>
</evidence>
<feature type="transmembrane region" description="Helical" evidence="5">
    <location>
        <begin position="339"/>
        <end position="356"/>
    </location>
</feature>
<dbReference type="EMBL" id="JARBJD010000087">
    <property type="protein sequence ID" value="KAK2953768.1"/>
    <property type="molecule type" value="Genomic_DNA"/>
</dbReference>
<gene>
    <name evidence="7" type="ORF">BLNAU_11325</name>
</gene>
<dbReference type="PANTHER" id="PTHR22950:SF349">
    <property type="entry name" value="AMINO ACID TRANSPORTER TRANSMEMBRANE DOMAIN-CONTAINING PROTEIN"/>
    <property type="match status" value="1"/>
</dbReference>
<dbReference type="Pfam" id="PF01490">
    <property type="entry name" value="Aa_trans"/>
    <property type="match status" value="1"/>
</dbReference>
<dbReference type="InterPro" id="IPR013057">
    <property type="entry name" value="AA_transpt_TM"/>
</dbReference>
<proteinExistence type="predicted"/>
<evidence type="ECO:0000256" key="4">
    <source>
        <dbReference type="ARBA" id="ARBA00023136"/>
    </source>
</evidence>
<evidence type="ECO:0000313" key="7">
    <source>
        <dbReference type="EMBL" id="KAK2953768.1"/>
    </source>
</evidence>
<evidence type="ECO:0000313" key="8">
    <source>
        <dbReference type="Proteomes" id="UP001281761"/>
    </source>
</evidence>
<sequence length="435" mass="48027">MYSKIEDHPEPQAFQSHSHEASISRRQIARSNSQLIGVSPKGASVPNVIFNTFKSFVGSGILGLPYGFLKGGWALSLISFPITCLIAGYAMVDLIHCKDVLPRGKADTFPDIGRVAFGPFGYWLVQVSLLAYQIGCCMSYYLFITQNLEILVPSMSQQIWVIIFLSVFTMMSFIRSLKTTGILSMMANVCVLGGIVLLLIGVLLTGKKPQPIIPFSWSSFPVFFGIVLFAFEGIGLVIPIHNSMEKKKYYVPALVTTLAFVCILYSGFGFTCYLFLGAGTPEMITAAIAPQYSWIRITTQALLIFAITISYHLLAHPVYEAFDELPCIRKSNTSQTRHWLWSTLIRFCLIAVSAIPSVTPLRKHFPDLIGIVGGTFGAALAFIIPGLLHLKICWRECGVLRKILDILLLSFAIPASIVVTIFTVISLINNIKKAH</sequence>
<feature type="transmembrane region" description="Helical" evidence="5">
    <location>
        <begin position="155"/>
        <end position="174"/>
    </location>
</feature>
<organism evidence="7 8">
    <name type="scientific">Blattamonas nauphoetae</name>
    <dbReference type="NCBI Taxonomy" id="2049346"/>
    <lineage>
        <taxon>Eukaryota</taxon>
        <taxon>Metamonada</taxon>
        <taxon>Preaxostyla</taxon>
        <taxon>Oxymonadida</taxon>
        <taxon>Blattamonas</taxon>
    </lineage>
</organism>
<feature type="transmembrane region" description="Helical" evidence="5">
    <location>
        <begin position="186"/>
        <end position="205"/>
    </location>
</feature>
<feature type="transmembrane region" description="Helical" evidence="5">
    <location>
        <begin position="120"/>
        <end position="143"/>
    </location>
</feature>
<comment type="subcellular location">
    <subcellularLocation>
        <location evidence="1">Membrane</location>
        <topology evidence="1">Multi-pass membrane protein</topology>
    </subcellularLocation>
</comment>
<evidence type="ECO:0000256" key="3">
    <source>
        <dbReference type="ARBA" id="ARBA00022989"/>
    </source>
</evidence>
<feature type="domain" description="Amino acid transporter transmembrane" evidence="6">
    <location>
        <begin position="42"/>
        <end position="424"/>
    </location>
</feature>
<feature type="transmembrane region" description="Helical" evidence="5">
    <location>
        <begin position="368"/>
        <end position="394"/>
    </location>
</feature>
<dbReference type="Proteomes" id="UP001281761">
    <property type="component" value="Unassembled WGS sequence"/>
</dbReference>
<evidence type="ECO:0000256" key="5">
    <source>
        <dbReference type="SAM" id="Phobius"/>
    </source>
</evidence>
<evidence type="ECO:0000256" key="2">
    <source>
        <dbReference type="ARBA" id="ARBA00022692"/>
    </source>
</evidence>
<keyword evidence="8" id="KW-1185">Reference proteome</keyword>
<comment type="caution">
    <text evidence="7">The sequence shown here is derived from an EMBL/GenBank/DDBJ whole genome shotgun (WGS) entry which is preliminary data.</text>
</comment>
<keyword evidence="3 5" id="KW-1133">Transmembrane helix</keyword>
<protein>
    <submittedName>
        <fullName evidence="7">Transmembrane amino acid transporter</fullName>
    </submittedName>
</protein>
<feature type="transmembrane region" description="Helical" evidence="5">
    <location>
        <begin position="406"/>
        <end position="428"/>
    </location>
</feature>
<feature type="transmembrane region" description="Helical" evidence="5">
    <location>
        <begin position="250"/>
        <end position="277"/>
    </location>
</feature>
<feature type="transmembrane region" description="Helical" evidence="5">
    <location>
        <begin position="73"/>
        <end position="95"/>
    </location>
</feature>
<reference evidence="7 8" key="1">
    <citation type="journal article" date="2022" name="bioRxiv">
        <title>Genomics of Preaxostyla Flagellates Illuminates Evolutionary Transitions and the Path Towards Mitochondrial Loss.</title>
        <authorList>
            <person name="Novak L.V.F."/>
            <person name="Treitli S.C."/>
            <person name="Pyrih J."/>
            <person name="Halakuc P."/>
            <person name="Pipaliya S.V."/>
            <person name="Vacek V."/>
            <person name="Brzon O."/>
            <person name="Soukal P."/>
            <person name="Eme L."/>
            <person name="Dacks J.B."/>
            <person name="Karnkowska A."/>
            <person name="Elias M."/>
            <person name="Hampl V."/>
        </authorList>
    </citation>
    <scope>NUCLEOTIDE SEQUENCE [LARGE SCALE GENOMIC DNA]</scope>
    <source>
        <strain evidence="7">NAU3</strain>
        <tissue evidence="7">Gut</tissue>
    </source>
</reference>
<name>A0ABQ9XMZ8_9EUKA</name>
<evidence type="ECO:0000256" key="1">
    <source>
        <dbReference type="ARBA" id="ARBA00004141"/>
    </source>
</evidence>
<dbReference type="PANTHER" id="PTHR22950">
    <property type="entry name" value="AMINO ACID TRANSPORTER"/>
    <property type="match status" value="1"/>
</dbReference>
<feature type="transmembrane region" description="Helical" evidence="5">
    <location>
        <begin position="297"/>
        <end position="319"/>
    </location>
</feature>
<accession>A0ABQ9XMZ8</accession>
<keyword evidence="4 5" id="KW-0472">Membrane</keyword>
<feature type="transmembrane region" description="Helical" evidence="5">
    <location>
        <begin position="217"/>
        <end position="238"/>
    </location>
</feature>
<keyword evidence="2 5" id="KW-0812">Transmembrane</keyword>